<accession>A0A0D0HPC1</accession>
<dbReference type="PATRIC" id="fig|265546.4.peg.1631"/>
<proteinExistence type="predicted"/>
<comment type="caution">
    <text evidence="1">The sequence shown here is derived from an EMBL/GenBank/DDBJ whole genome shotgun (WGS) entry which is preliminary data.</text>
</comment>
<dbReference type="AlphaFoldDB" id="A0A0D0HPC1"/>
<gene>
    <name evidence="1" type="ORF">JV16_01636</name>
</gene>
<name>A0A0D0HPC1_9BACL</name>
<sequence length="480" mass="54035">MIRQSKAKKQNFLTGEVLEIVKEKPFKTVRGVHTVELFDAWTGKIVERIESENFISKIMEELQRQAALFAFLADSLDTSYTSPRYNGPMDSLSKYNTIFDVPWYFGSFPMSNIILTDYDGPEDPENEIIMRGRVIGWAGKKSTYSGSDTKRGSLNSSESFVEPGHIHLVYDWPTHAANGTFQSVYWNYDPFLNGIFGVIGKKTVQVTAPNGYVFLNNILARFKNGKLYFAAREASSNKIAILMYDFDVQTKEITNGAVYAVLNTTSIDVFDIASNGDIYVFTANTLFCFGTNGMSKNIPGTSQTTRSFSGYPKEFFCIAGQEFYIGARTNTGSSYPFQVARYDISNLSSPLEVRMISSTTISPTDLIYPAHYLPELNMFFMSVYNGYNYFLDRSTLDFSKNTPAPAGSNSYSYFPIVFSQHDKQFLEIRHLTPSNGDTTKRTITISPIGFIGARNLLPSPVTKTNTNTMKLTYDLYIDSY</sequence>
<keyword evidence="2" id="KW-1185">Reference proteome</keyword>
<evidence type="ECO:0000313" key="1">
    <source>
        <dbReference type="EMBL" id="KIP21142.1"/>
    </source>
</evidence>
<organism evidence="1 2">
    <name type="scientific">Anoxybacillus ayderensis</name>
    <dbReference type="NCBI Taxonomy" id="265546"/>
    <lineage>
        <taxon>Bacteria</taxon>
        <taxon>Bacillati</taxon>
        <taxon>Bacillota</taxon>
        <taxon>Bacilli</taxon>
        <taxon>Bacillales</taxon>
        <taxon>Anoxybacillaceae</taxon>
        <taxon>Anoxybacillus</taxon>
    </lineage>
</organism>
<dbReference type="RefSeq" id="WP_052481242.1">
    <property type="nucleotide sequence ID" value="NZ_JXTG01000007.1"/>
</dbReference>
<evidence type="ECO:0000313" key="2">
    <source>
        <dbReference type="Proteomes" id="UP000032047"/>
    </source>
</evidence>
<dbReference type="EMBL" id="JXTG01000007">
    <property type="protein sequence ID" value="KIP21142.1"/>
    <property type="molecule type" value="Genomic_DNA"/>
</dbReference>
<protein>
    <submittedName>
        <fullName evidence="1">Uncharacterized protein</fullName>
    </submittedName>
</protein>
<reference evidence="1 2" key="1">
    <citation type="submission" date="2015-01" db="EMBL/GenBank/DDBJ databases">
        <title>Genome sequence of Anoxybacillus ayderensis strain AB04.</title>
        <authorList>
            <person name="Belduz A.O."/>
            <person name="Canakci S."/>
            <person name="Chan K.-G."/>
            <person name="Kahar U.M."/>
            <person name="Yaakob A.S."/>
            <person name="Chan C.S."/>
            <person name="Goh K.M."/>
        </authorList>
    </citation>
    <scope>NUCLEOTIDE SEQUENCE [LARGE SCALE GENOMIC DNA]</scope>
    <source>
        <strain evidence="1 2">AB04</strain>
    </source>
</reference>
<dbReference type="Proteomes" id="UP000032047">
    <property type="component" value="Unassembled WGS sequence"/>
</dbReference>